<comment type="caution">
    <text evidence="9">The sequence shown here is derived from an EMBL/GenBank/DDBJ whole genome shotgun (WGS) entry which is preliminary data.</text>
</comment>
<dbReference type="PROSITE" id="PS00676">
    <property type="entry name" value="SIGMA54_INTERACT_2"/>
    <property type="match status" value="1"/>
</dbReference>
<keyword evidence="1" id="KW-0547">Nucleotide-binding</keyword>
<dbReference type="SUPFAM" id="SSF46689">
    <property type="entry name" value="Homeodomain-like"/>
    <property type="match status" value="1"/>
</dbReference>
<dbReference type="FunFam" id="3.40.50.300:FF:000006">
    <property type="entry name" value="DNA-binding transcriptional regulator NtrC"/>
    <property type="match status" value="1"/>
</dbReference>
<dbReference type="CDD" id="cd00009">
    <property type="entry name" value="AAA"/>
    <property type="match status" value="1"/>
</dbReference>
<dbReference type="Pfam" id="PF00989">
    <property type="entry name" value="PAS"/>
    <property type="match status" value="1"/>
</dbReference>
<evidence type="ECO:0000256" key="2">
    <source>
        <dbReference type="ARBA" id="ARBA00022840"/>
    </source>
</evidence>
<dbReference type="PANTHER" id="PTHR32071:SF99">
    <property type="entry name" value="TRANSCRIPTIONAL REGULATORY PROTEIN"/>
    <property type="match status" value="1"/>
</dbReference>
<accession>A0A3E2B4P3</accession>
<feature type="domain" description="Sigma-54 factor interaction" evidence="7">
    <location>
        <begin position="167"/>
        <end position="396"/>
    </location>
</feature>
<dbReference type="SMART" id="SM00091">
    <property type="entry name" value="PAS"/>
    <property type="match status" value="1"/>
</dbReference>
<dbReference type="EMBL" id="QQRQ01000005">
    <property type="protein sequence ID" value="RFT06946.1"/>
    <property type="molecule type" value="Genomic_DNA"/>
</dbReference>
<gene>
    <name evidence="9" type="ORF">DV520_04405</name>
</gene>
<dbReference type="CDD" id="cd00130">
    <property type="entry name" value="PAS"/>
    <property type="match status" value="1"/>
</dbReference>
<dbReference type="PROSITE" id="PS50045">
    <property type="entry name" value="SIGMA54_INTERACT_4"/>
    <property type="match status" value="1"/>
</dbReference>
<dbReference type="Gene3D" id="1.10.8.60">
    <property type="match status" value="1"/>
</dbReference>
<dbReference type="InterPro" id="IPR025944">
    <property type="entry name" value="Sigma_54_int_dom_CS"/>
</dbReference>
<dbReference type="PROSITE" id="PS00688">
    <property type="entry name" value="SIGMA54_INTERACT_3"/>
    <property type="match status" value="1"/>
</dbReference>
<feature type="compositionally biased region" description="Pro residues" evidence="6">
    <location>
        <begin position="433"/>
        <end position="443"/>
    </location>
</feature>
<dbReference type="InterPro" id="IPR027417">
    <property type="entry name" value="P-loop_NTPase"/>
</dbReference>
<dbReference type="InterPro" id="IPR035965">
    <property type="entry name" value="PAS-like_dom_sf"/>
</dbReference>
<keyword evidence="10" id="KW-1185">Reference proteome</keyword>
<evidence type="ECO:0000313" key="9">
    <source>
        <dbReference type="EMBL" id="RFT06946.1"/>
    </source>
</evidence>
<dbReference type="GO" id="GO:0006355">
    <property type="term" value="P:regulation of DNA-templated transcription"/>
    <property type="evidence" value="ECO:0007669"/>
    <property type="project" value="InterPro"/>
</dbReference>
<feature type="domain" description="PAS" evidence="8">
    <location>
        <begin position="23"/>
        <end position="67"/>
    </location>
</feature>
<dbReference type="InterPro" id="IPR003593">
    <property type="entry name" value="AAA+_ATPase"/>
</dbReference>
<proteinExistence type="predicted"/>
<keyword evidence="4" id="KW-0238">DNA-binding</keyword>
<dbReference type="OrthoDB" id="9803970at2"/>
<protein>
    <submittedName>
        <fullName evidence="9">PAS domain S-box protein</fullName>
    </submittedName>
</protein>
<dbReference type="AlphaFoldDB" id="A0A3E2B4P3"/>
<evidence type="ECO:0000256" key="4">
    <source>
        <dbReference type="ARBA" id="ARBA00023125"/>
    </source>
</evidence>
<dbReference type="Gene3D" id="1.10.10.60">
    <property type="entry name" value="Homeodomain-like"/>
    <property type="match status" value="1"/>
</dbReference>
<organism evidence="9 10">
    <name type="scientific">Evtepia gabavorous</name>
    <dbReference type="NCBI Taxonomy" id="2211183"/>
    <lineage>
        <taxon>Bacteria</taxon>
        <taxon>Bacillati</taxon>
        <taxon>Bacillota</taxon>
        <taxon>Clostridia</taxon>
        <taxon>Eubacteriales</taxon>
        <taxon>Evtepia</taxon>
    </lineage>
</organism>
<dbReference type="Pfam" id="PF02954">
    <property type="entry name" value="HTH_8"/>
    <property type="match status" value="1"/>
</dbReference>
<evidence type="ECO:0000259" key="7">
    <source>
        <dbReference type="PROSITE" id="PS50045"/>
    </source>
</evidence>
<keyword evidence="2" id="KW-0067">ATP-binding</keyword>
<sequence length="502" mass="55777">MKRNRVYLPQSLPLPFSAEQLDPLPRLIAILESSFDGIFVTDAQARPIWCNHSYEVISGLTAQEVLGVPMGELVRRGTISHSATLEALAQGQAVTINQTFTTGKRAVVTSTPIYDQTDQICLVVTNVRDISELIALQETLDHQRRLSARYQQEIAVIRDQLLHTPQLVAEDPATLNLLRIVGRAAQLDTVVLIQGETGTGKERIASYIHQNSPRARKNFIRVNCGAIPESLAESELFGYERGAFTGANREGKPGLFEVAHEGTIFLDEVGELSLATQTKLLRVLQEKEITRVGGSKPIPIDVRVIAATNRDLQKCVTEGAFREDLYYRLSVFPVWVPPLRERKLDIPKLAASVIEELNQTYEHKKSLTVGAEATLLQYPWPGNVRELRNVMERAFIMSDGEEIQAEDLAILDNGSLHTPKTISPTYGVEPQHPQSPAPAPECPPLTEESLQAQVERFEAALIAQALAEAGSLRAAARRLQMDPATLLRRKKKYQAQRRLLPD</sequence>
<dbReference type="Pfam" id="PF25601">
    <property type="entry name" value="AAA_lid_14"/>
    <property type="match status" value="1"/>
</dbReference>
<dbReference type="SMART" id="SM00382">
    <property type="entry name" value="AAA"/>
    <property type="match status" value="1"/>
</dbReference>
<dbReference type="InterPro" id="IPR013767">
    <property type="entry name" value="PAS_fold"/>
</dbReference>
<dbReference type="InterPro" id="IPR002078">
    <property type="entry name" value="Sigma_54_int"/>
</dbReference>
<dbReference type="SUPFAM" id="SSF55785">
    <property type="entry name" value="PYP-like sensor domain (PAS domain)"/>
    <property type="match status" value="1"/>
</dbReference>
<dbReference type="GO" id="GO:0043565">
    <property type="term" value="F:sequence-specific DNA binding"/>
    <property type="evidence" value="ECO:0007669"/>
    <property type="project" value="InterPro"/>
</dbReference>
<name>A0A3E2B4P3_9FIRM</name>
<dbReference type="InterPro" id="IPR058031">
    <property type="entry name" value="AAA_lid_NorR"/>
</dbReference>
<dbReference type="SUPFAM" id="SSF52540">
    <property type="entry name" value="P-loop containing nucleoside triphosphate hydrolases"/>
    <property type="match status" value="1"/>
</dbReference>
<dbReference type="Pfam" id="PF00158">
    <property type="entry name" value="Sigma54_activat"/>
    <property type="match status" value="1"/>
</dbReference>
<evidence type="ECO:0000256" key="5">
    <source>
        <dbReference type="ARBA" id="ARBA00023163"/>
    </source>
</evidence>
<dbReference type="Proteomes" id="UP000260649">
    <property type="component" value="Unassembled WGS sequence"/>
</dbReference>
<dbReference type="PROSITE" id="PS50112">
    <property type="entry name" value="PAS"/>
    <property type="match status" value="1"/>
</dbReference>
<evidence type="ECO:0000256" key="3">
    <source>
        <dbReference type="ARBA" id="ARBA00023015"/>
    </source>
</evidence>
<dbReference type="InterPro" id="IPR000014">
    <property type="entry name" value="PAS"/>
</dbReference>
<dbReference type="PANTHER" id="PTHR32071">
    <property type="entry name" value="TRANSCRIPTIONAL REGULATORY PROTEIN"/>
    <property type="match status" value="1"/>
</dbReference>
<keyword evidence="5" id="KW-0804">Transcription</keyword>
<evidence type="ECO:0000256" key="6">
    <source>
        <dbReference type="SAM" id="MobiDB-lite"/>
    </source>
</evidence>
<dbReference type="RefSeq" id="WP_117141916.1">
    <property type="nucleotide sequence ID" value="NZ_CAKXKJ010000004.1"/>
</dbReference>
<keyword evidence="3" id="KW-0805">Transcription regulation</keyword>
<dbReference type="GeneID" id="97994980"/>
<dbReference type="PROSITE" id="PS00675">
    <property type="entry name" value="SIGMA54_INTERACT_1"/>
    <property type="match status" value="1"/>
</dbReference>
<feature type="region of interest" description="Disordered" evidence="6">
    <location>
        <begin position="420"/>
        <end position="444"/>
    </location>
</feature>
<dbReference type="InterPro" id="IPR009057">
    <property type="entry name" value="Homeodomain-like_sf"/>
</dbReference>
<reference evidence="9 10" key="1">
    <citation type="submission" date="2018-07" db="EMBL/GenBank/DDBJ databases">
        <title>GABA Modulating Bacteria of the Human Gut Microbiota.</title>
        <authorList>
            <person name="Strandwitz P."/>
            <person name="Kim K.H."/>
            <person name="Terekhova D."/>
            <person name="Liu J.K."/>
            <person name="Sharma A."/>
            <person name="Levering J."/>
            <person name="Mcdonald D."/>
            <person name="Dietrich D."/>
            <person name="Ramadhar T.R."/>
            <person name="Lekbua A."/>
            <person name="Mroue N."/>
            <person name="Liston C."/>
            <person name="Stewart E.J."/>
            <person name="Dubin M.J."/>
            <person name="Zengler K."/>
            <person name="Knight R."/>
            <person name="Gilbert J.A."/>
            <person name="Clardy J."/>
            <person name="Lewis K."/>
        </authorList>
    </citation>
    <scope>NUCLEOTIDE SEQUENCE [LARGE SCALE GENOMIC DNA]</scope>
    <source>
        <strain evidence="9 10">KLE1738</strain>
    </source>
</reference>
<dbReference type="Gene3D" id="3.30.450.20">
    <property type="entry name" value="PAS domain"/>
    <property type="match status" value="1"/>
</dbReference>
<dbReference type="InterPro" id="IPR025943">
    <property type="entry name" value="Sigma_54_int_dom_ATP-bd_2"/>
</dbReference>
<dbReference type="InterPro" id="IPR025662">
    <property type="entry name" value="Sigma_54_int_dom_ATP-bd_1"/>
</dbReference>
<evidence type="ECO:0000313" key="10">
    <source>
        <dbReference type="Proteomes" id="UP000260649"/>
    </source>
</evidence>
<evidence type="ECO:0000259" key="8">
    <source>
        <dbReference type="PROSITE" id="PS50112"/>
    </source>
</evidence>
<evidence type="ECO:0000256" key="1">
    <source>
        <dbReference type="ARBA" id="ARBA00022741"/>
    </source>
</evidence>
<dbReference type="InterPro" id="IPR002197">
    <property type="entry name" value="HTH_Fis"/>
</dbReference>
<dbReference type="Gene3D" id="3.40.50.300">
    <property type="entry name" value="P-loop containing nucleotide triphosphate hydrolases"/>
    <property type="match status" value="1"/>
</dbReference>
<dbReference type="NCBIfam" id="TIGR00229">
    <property type="entry name" value="sensory_box"/>
    <property type="match status" value="1"/>
</dbReference>
<dbReference type="GO" id="GO:0005524">
    <property type="term" value="F:ATP binding"/>
    <property type="evidence" value="ECO:0007669"/>
    <property type="project" value="UniProtKB-KW"/>
</dbReference>